<feature type="compositionally biased region" description="Low complexity" evidence="1">
    <location>
        <begin position="134"/>
        <end position="151"/>
    </location>
</feature>
<feature type="compositionally biased region" description="Pro residues" evidence="1">
    <location>
        <begin position="121"/>
        <end position="133"/>
    </location>
</feature>
<feature type="region of interest" description="Disordered" evidence="1">
    <location>
        <begin position="30"/>
        <end position="273"/>
    </location>
</feature>
<evidence type="ECO:0000256" key="1">
    <source>
        <dbReference type="SAM" id="MobiDB-lite"/>
    </source>
</evidence>
<feature type="chain" id="PRO_5007880706" evidence="2">
    <location>
        <begin position="22"/>
        <end position="273"/>
    </location>
</feature>
<feature type="signal peptide" evidence="2">
    <location>
        <begin position="1"/>
        <end position="21"/>
    </location>
</feature>
<feature type="compositionally biased region" description="Polar residues" evidence="1">
    <location>
        <begin position="44"/>
        <end position="54"/>
    </location>
</feature>
<dbReference type="AlphaFoldDB" id="A0A166UMI3"/>
<sequence>MKFTNEFVVAFLAFGPALLHAMPLEGSASLVKRDGVPPGEAPSDSFTRQLSPQPKSGPKQSFKPVPNGKPPKTAGAGDGANPGLNTPSGLQGFIEGVQKKPGFENVGKEGQQGAGGNKPKPASPPQQRPPPAQQRPRPQQQQPPAQQRPSSGINQDFGQRKPKKPATAASNARPKPQTTSEDEDNFQLGQGPPESSGINQDFGQRKPKKPATAASNARPKPQTTSEDEDNFQLGQGPPEGHQDNGDFGQRKPKNPATAASNAPRPGQGGSQLG</sequence>
<protein>
    <submittedName>
        <fullName evidence="3">Uncharacterized protein</fullName>
    </submittedName>
</protein>
<keyword evidence="4" id="KW-1185">Reference proteome</keyword>
<organism evidence="3 4">
    <name type="scientific">Moelleriella libera RCEF 2490</name>
    <dbReference type="NCBI Taxonomy" id="1081109"/>
    <lineage>
        <taxon>Eukaryota</taxon>
        <taxon>Fungi</taxon>
        <taxon>Dikarya</taxon>
        <taxon>Ascomycota</taxon>
        <taxon>Pezizomycotina</taxon>
        <taxon>Sordariomycetes</taxon>
        <taxon>Hypocreomycetidae</taxon>
        <taxon>Hypocreales</taxon>
        <taxon>Clavicipitaceae</taxon>
        <taxon>Moelleriella</taxon>
    </lineage>
</organism>
<accession>A0A166UMI3</accession>
<gene>
    <name evidence="3" type="ORF">AAL_00186</name>
</gene>
<reference evidence="3 4" key="1">
    <citation type="journal article" date="2016" name="Genome Biol. Evol.">
        <title>Divergent and convergent evolution of fungal pathogenicity.</title>
        <authorList>
            <person name="Shang Y."/>
            <person name="Xiao G."/>
            <person name="Zheng P."/>
            <person name="Cen K."/>
            <person name="Zhan S."/>
            <person name="Wang C."/>
        </authorList>
    </citation>
    <scope>NUCLEOTIDE SEQUENCE [LARGE SCALE GENOMIC DNA]</scope>
    <source>
        <strain evidence="3 4">RCEF 2490</strain>
    </source>
</reference>
<evidence type="ECO:0000313" key="3">
    <source>
        <dbReference type="EMBL" id="OAA32721.1"/>
    </source>
</evidence>
<evidence type="ECO:0000313" key="4">
    <source>
        <dbReference type="Proteomes" id="UP000078544"/>
    </source>
</evidence>
<name>A0A166UMI3_9HYPO</name>
<comment type="caution">
    <text evidence="3">The sequence shown here is derived from an EMBL/GenBank/DDBJ whole genome shotgun (WGS) entry which is preliminary data.</text>
</comment>
<evidence type="ECO:0000256" key="2">
    <source>
        <dbReference type="SAM" id="SignalP"/>
    </source>
</evidence>
<dbReference type="EMBL" id="AZGY01000001">
    <property type="protein sequence ID" value="OAA32721.1"/>
    <property type="molecule type" value="Genomic_DNA"/>
</dbReference>
<dbReference type="Proteomes" id="UP000078544">
    <property type="component" value="Unassembled WGS sequence"/>
</dbReference>
<keyword evidence="2" id="KW-0732">Signal</keyword>
<proteinExistence type="predicted"/>